<organism evidence="2 3">
    <name type="scientific">Leptospira fluminis</name>
    <dbReference type="NCBI Taxonomy" id="2484979"/>
    <lineage>
        <taxon>Bacteria</taxon>
        <taxon>Pseudomonadati</taxon>
        <taxon>Spirochaetota</taxon>
        <taxon>Spirochaetia</taxon>
        <taxon>Leptospirales</taxon>
        <taxon>Leptospiraceae</taxon>
        <taxon>Leptospira</taxon>
    </lineage>
</organism>
<keyword evidence="3" id="KW-1185">Reference proteome</keyword>
<name>A0A4R9GND5_9LEPT</name>
<dbReference type="EMBL" id="RQEV01000011">
    <property type="protein sequence ID" value="TGK17828.1"/>
    <property type="molecule type" value="Genomic_DNA"/>
</dbReference>
<sequence>MENLNKSKIRLGAIAGICSAIVLVGLSTYFYMNRKSGYEKLLEKYPDAFVPFDDLDRDDREYTDEEESGYYLTIGERNINQLLDFLYSDSIRLTFLQKEIS</sequence>
<proteinExistence type="predicted"/>
<accession>A0A4R9GND5</accession>
<comment type="caution">
    <text evidence="2">The sequence shown here is derived from an EMBL/GenBank/DDBJ whole genome shotgun (WGS) entry which is preliminary data.</text>
</comment>
<keyword evidence="1" id="KW-0812">Transmembrane</keyword>
<reference evidence="2" key="1">
    <citation type="journal article" date="2019" name="PLoS Negl. Trop. Dis.">
        <title>Revisiting the worldwide diversity of Leptospira species in the environment.</title>
        <authorList>
            <person name="Vincent A.T."/>
            <person name="Schiettekatte O."/>
            <person name="Bourhy P."/>
            <person name="Veyrier F.J."/>
            <person name="Picardeau M."/>
        </authorList>
    </citation>
    <scope>NUCLEOTIDE SEQUENCE [LARGE SCALE GENOMIC DNA]</scope>
    <source>
        <strain evidence="2">SCS5</strain>
    </source>
</reference>
<dbReference type="OrthoDB" id="9991025at2"/>
<dbReference type="AlphaFoldDB" id="A0A4R9GND5"/>
<gene>
    <name evidence="2" type="ORF">EHO61_10130</name>
</gene>
<evidence type="ECO:0000313" key="2">
    <source>
        <dbReference type="EMBL" id="TGK17828.1"/>
    </source>
</evidence>
<keyword evidence="1" id="KW-1133">Transmembrane helix</keyword>
<evidence type="ECO:0000256" key="1">
    <source>
        <dbReference type="SAM" id="Phobius"/>
    </source>
</evidence>
<dbReference type="Proteomes" id="UP000297855">
    <property type="component" value="Unassembled WGS sequence"/>
</dbReference>
<dbReference type="RefSeq" id="WP_135813495.1">
    <property type="nucleotide sequence ID" value="NZ_RQEV01000011.1"/>
</dbReference>
<evidence type="ECO:0000313" key="3">
    <source>
        <dbReference type="Proteomes" id="UP000297855"/>
    </source>
</evidence>
<protein>
    <submittedName>
        <fullName evidence="2">Uncharacterized protein</fullName>
    </submittedName>
</protein>
<keyword evidence="1" id="KW-0472">Membrane</keyword>
<feature type="transmembrane region" description="Helical" evidence="1">
    <location>
        <begin position="12"/>
        <end position="32"/>
    </location>
</feature>